<evidence type="ECO:0000256" key="1">
    <source>
        <dbReference type="SAM" id="SignalP"/>
    </source>
</evidence>
<dbReference type="RefSeq" id="WP_146682950.1">
    <property type="nucleotide sequence ID" value="NZ_CP019646.1"/>
</dbReference>
<sequence precursor="true">MKLFKLLVCLYILCASFAVADARKPQELKYLIFNSSIDVSTPEAAAKGLRGISSKFEQSPQKDVKIGVSRIFSYLSVEDPRQTAAELRNFLNASLETQVPVLVKLDGEQWWQGRPDLWNWWDPEKPGYDPENAKNVEWTWWSPQHAIKIAWRNWGRQIRVLPPPNLMSPAYRKATHEGMDLLMPIVMNWQKSLPDDKKHLFVGINVGWESSLCYNAIYYPNGNEYLDKPVKDDPQYGAVRADVLSRGLVQTGYAALKTSGIRTSGDITENDLVEVVRRHLEDLAKYAYDFGFSRDKIFTHGVGNENGEKLYDAAVNEYSCPGWSGYWYADDPSKDTGIMRNIKKSDAPSWAIVEWLLLKPYKEKDLWQSAFESSLRYPGCKFIAVYNWEGVYSEGSRVIEAANDAIRNLNTGE</sequence>
<dbReference type="EMBL" id="CP019646">
    <property type="protein sequence ID" value="AQQ70709.1"/>
    <property type="molecule type" value="Genomic_DNA"/>
</dbReference>
<dbReference type="STRING" id="1851148.SMSP2_01069"/>
<accession>A0A1Q2MDI8</accession>
<protein>
    <submittedName>
        <fullName evidence="2">Uncharacterized protein</fullName>
    </submittedName>
</protein>
<organism evidence="2 3">
    <name type="scientific">Limihaloglobus sulfuriphilus</name>
    <dbReference type="NCBI Taxonomy" id="1851148"/>
    <lineage>
        <taxon>Bacteria</taxon>
        <taxon>Pseudomonadati</taxon>
        <taxon>Planctomycetota</taxon>
        <taxon>Phycisphaerae</taxon>
        <taxon>Sedimentisphaerales</taxon>
        <taxon>Sedimentisphaeraceae</taxon>
        <taxon>Limihaloglobus</taxon>
    </lineage>
</organism>
<dbReference type="AlphaFoldDB" id="A0A1Q2MDI8"/>
<evidence type="ECO:0000313" key="2">
    <source>
        <dbReference type="EMBL" id="AQQ70709.1"/>
    </source>
</evidence>
<proteinExistence type="predicted"/>
<keyword evidence="3" id="KW-1185">Reference proteome</keyword>
<keyword evidence="1" id="KW-0732">Signal</keyword>
<dbReference type="OrthoDB" id="238428at2"/>
<feature type="signal peptide" evidence="1">
    <location>
        <begin position="1"/>
        <end position="20"/>
    </location>
</feature>
<feature type="chain" id="PRO_5011958825" evidence="1">
    <location>
        <begin position="21"/>
        <end position="413"/>
    </location>
</feature>
<evidence type="ECO:0000313" key="3">
    <source>
        <dbReference type="Proteomes" id="UP000188181"/>
    </source>
</evidence>
<gene>
    <name evidence="2" type="ORF">SMSP2_01069</name>
</gene>
<dbReference type="KEGG" id="pbas:SMSP2_01069"/>
<dbReference type="Proteomes" id="UP000188181">
    <property type="component" value="Chromosome"/>
</dbReference>
<name>A0A1Q2MDI8_9BACT</name>
<reference evidence="3" key="1">
    <citation type="submission" date="2017-02" db="EMBL/GenBank/DDBJ databases">
        <title>Comparative genomics and description of representatives of a novel lineage of planctomycetes thriving in anoxic sediments.</title>
        <authorList>
            <person name="Spring S."/>
            <person name="Bunk B."/>
            <person name="Sproer C."/>
        </authorList>
    </citation>
    <scope>NUCLEOTIDE SEQUENCE [LARGE SCALE GENOMIC DNA]</scope>
    <source>
        <strain evidence="3">SM-Chi-D1</strain>
    </source>
</reference>